<evidence type="ECO:0000256" key="1">
    <source>
        <dbReference type="ARBA" id="ARBA00010577"/>
    </source>
</evidence>
<evidence type="ECO:0000256" key="3">
    <source>
        <dbReference type="ARBA" id="ARBA00022795"/>
    </source>
</evidence>
<keyword evidence="8" id="KW-0282">Flagellum</keyword>
<keyword evidence="3 5" id="KW-1005">Bacterial flagellum biogenesis</keyword>
<dbReference type="InterPro" id="IPR005648">
    <property type="entry name" value="FlgD"/>
</dbReference>
<evidence type="ECO:0000256" key="4">
    <source>
        <dbReference type="ARBA" id="ARBA00024746"/>
    </source>
</evidence>
<dbReference type="GO" id="GO:0044781">
    <property type="term" value="P:bacterial-type flagellum organization"/>
    <property type="evidence" value="ECO:0007669"/>
    <property type="project" value="UniProtKB-UniRule"/>
</dbReference>
<feature type="domain" description="FlgD/Vpr Ig-like" evidence="7">
    <location>
        <begin position="107"/>
        <end position="180"/>
    </location>
</feature>
<evidence type="ECO:0000256" key="5">
    <source>
        <dbReference type="RuleBase" id="RU362076"/>
    </source>
</evidence>
<dbReference type="STRING" id="651182.TOL2_C35790"/>
<dbReference type="HOGENOM" id="CLU_747485_0_0_7"/>
<dbReference type="AlphaFoldDB" id="K0NJR0"/>
<dbReference type="EMBL" id="FO203503">
    <property type="protein sequence ID" value="CCK81736.1"/>
    <property type="molecule type" value="Genomic_DNA"/>
</dbReference>
<feature type="domain" description="FlgD/Vpr Ig-like" evidence="7">
    <location>
        <begin position="270"/>
        <end position="328"/>
    </location>
</feature>
<keyword evidence="8" id="KW-0966">Cell projection</keyword>
<evidence type="ECO:0000256" key="2">
    <source>
        <dbReference type="ARBA" id="ARBA00016013"/>
    </source>
</evidence>
<sequence length="370" mass="39069">MSVISTGNSSLDQINNSYKSSEKVKSEKEDALGRDTFLTMLVAQLQNQDPLNPQDGADFSAQLAQFSQLEQLININESMGGLTDAYSKGSEGDAIGYVGKQVTGNMDTMTVDDGTVSGGFYTLDQSADVMITITDADGNTVKTLFEGQRESGSQTIAWDGTNNAGDAVEDGSYQYTVMANAGYGYTEVPSSITGTVEGVAYNDGKAYLIVKGVLLDPQSLTAVADTAKTIESGSADSALSYLGKTVTSDLPIVLVEKGSVSGKELTFFMDAAEGATIKIYDESEELVRTITLSSEDTTGGENKVQWDGLADSGYRVSDGLYYYGVETGTGFAKTSVSEEVSGIKYINGTQYLVLNDSGRLAAISSITGIN</sequence>
<dbReference type="Gene3D" id="2.60.40.4070">
    <property type="match status" value="2"/>
</dbReference>
<comment type="similarity">
    <text evidence="1 5">Belongs to the FlgD family.</text>
</comment>
<dbReference type="PATRIC" id="fig|651182.5.peg.4203"/>
<evidence type="ECO:0000313" key="9">
    <source>
        <dbReference type="Proteomes" id="UP000007347"/>
    </source>
</evidence>
<dbReference type="RefSeq" id="WP_014958924.1">
    <property type="nucleotide sequence ID" value="NC_018645.1"/>
</dbReference>
<protein>
    <recommendedName>
        <fullName evidence="2 5">Basal-body rod modification protein FlgD</fullName>
    </recommendedName>
</protein>
<evidence type="ECO:0000259" key="7">
    <source>
        <dbReference type="Pfam" id="PF13860"/>
    </source>
</evidence>
<name>K0NJR0_DESTT</name>
<reference evidence="8 9" key="1">
    <citation type="journal article" date="2013" name="Environ. Microbiol.">
        <title>Complete genome, catabolic sub-proteomes and key-metabolites of Desulfobacula toluolica Tol2, a marine, aromatic compound-degrading, sulfate-reducing bacterium.</title>
        <authorList>
            <person name="Wohlbrand L."/>
            <person name="Jacob J.H."/>
            <person name="Kube M."/>
            <person name="Mussmann M."/>
            <person name="Jarling R."/>
            <person name="Beck A."/>
            <person name="Amann R."/>
            <person name="Wilkes H."/>
            <person name="Reinhardt R."/>
            <person name="Rabus R."/>
        </authorList>
    </citation>
    <scope>NUCLEOTIDE SEQUENCE [LARGE SCALE GENOMIC DNA]</scope>
    <source>
        <strain evidence="9">DSM 7467 / Tol2</strain>
    </source>
</reference>
<keyword evidence="8" id="KW-0969">Cilium</keyword>
<dbReference type="Pfam" id="PF13860">
    <property type="entry name" value="FlgD_ig"/>
    <property type="match status" value="2"/>
</dbReference>
<evidence type="ECO:0000256" key="6">
    <source>
        <dbReference type="SAM" id="MobiDB-lite"/>
    </source>
</evidence>
<feature type="compositionally biased region" description="Polar residues" evidence="6">
    <location>
        <begin position="1"/>
        <end position="16"/>
    </location>
</feature>
<organism evidence="8 9">
    <name type="scientific">Desulfobacula toluolica (strain DSM 7467 / Tol2)</name>
    <dbReference type="NCBI Taxonomy" id="651182"/>
    <lineage>
        <taxon>Bacteria</taxon>
        <taxon>Pseudomonadati</taxon>
        <taxon>Thermodesulfobacteriota</taxon>
        <taxon>Desulfobacteria</taxon>
        <taxon>Desulfobacterales</taxon>
        <taxon>Desulfobacteraceae</taxon>
        <taxon>Desulfobacula</taxon>
    </lineage>
</organism>
<evidence type="ECO:0000313" key="8">
    <source>
        <dbReference type="EMBL" id="CCK81736.1"/>
    </source>
</evidence>
<dbReference type="Gene3D" id="2.30.30.910">
    <property type="match status" value="1"/>
</dbReference>
<accession>K0NJR0</accession>
<feature type="region of interest" description="Disordered" evidence="6">
    <location>
        <begin position="1"/>
        <end position="27"/>
    </location>
</feature>
<dbReference type="Proteomes" id="UP000007347">
    <property type="component" value="Chromosome"/>
</dbReference>
<gene>
    <name evidence="8" type="primary">flgD</name>
    <name evidence="8" type="ordered locus">TOL2_C35790</name>
</gene>
<comment type="function">
    <text evidence="4 5">Required for flagellar hook formation. May act as a scaffolding protein.</text>
</comment>
<dbReference type="KEGG" id="dto:TOL2_C35790"/>
<proteinExistence type="inferred from homology"/>
<keyword evidence="9" id="KW-1185">Reference proteome</keyword>
<dbReference type="Pfam" id="PF03963">
    <property type="entry name" value="FlgD"/>
    <property type="match status" value="1"/>
</dbReference>
<dbReference type="InterPro" id="IPR025965">
    <property type="entry name" value="FlgD/Vpr_Ig-like"/>
</dbReference>
<dbReference type="OrthoDB" id="9785233at2"/>